<dbReference type="SUPFAM" id="SSF102114">
    <property type="entry name" value="Radical SAM enzymes"/>
    <property type="match status" value="1"/>
</dbReference>
<dbReference type="Pfam" id="PF00919">
    <property type="entry name" value="UPF0004"/>
    <property type="match status" value="1"/>
</dbReference>
<dbReference type="GO" id="GO:0060255">
    <property type="term" value="P:regulation of macromolecule metabolic process"/>
    <property type="evidence" value="ECO:0007669"/>
    <property type="project" value="UniProtKB-ARBA"/>
</dbReference>
<dbReference type="FunFam" id="3.40.50.12160:FF:000003">
    <property type="entry name" value="CDK5 regulatory subunit-associated protein 1"/>
    <property type="match status" value="1"/>
</dbReference>
<dbReference type="NCBIfam" id="TIGR00089">
    <property type="entry name" value="MiaB/RimO family radical SAM methylthiotransferase"/>
    <property type="match status" value="1"/>
</dbReference>
<dbReference type="Pfam" id="PF01938">
    <property type="entry name" value="TRAM"/>
    <property type="match status" value="1"/>
</dbReference>
<keyword evidence="4" id="KW-0949">S-adenosyl-L-methionine</keyword>
<evidence type="ECO:0000256" key="2">
    <source>
        <dbReference type="ARBA" id="ARBA00009815"/>
    </source>
</evidence>
<organism evidence="13">
    <name type="scientific">Lepeophtheirus salmonis</name>
    <name type="common">Salmon louse</name>
    <name type="synonym">Caligus salmonis</name>
    <dbReference type="NCBI Taxonomy" id="72036"/>
    <lineage>
        <taxon>Eukaryota</taxon>
        <taxon>Metazoa</taxon>
        <taxon>Ecdysozoa</taxon>
        <taxon>Arthropoda</taxon>
        <taxon>Crustacea</taxon>
        <taxon>Multicrustacea</taxon>
        <taxon>Hexanauplia</taxon>
        <taxon>Copepoda</taxon>
        <taxon>Siphonostomatoida</taxon>
        <taxon>Caligidae</taxon>
        <taxon>Lepeophtheirus</taxon>
    </lineage>
</organism>
<proteinExistence type="inferred from homology"/>
<dbReference type="InterPro" id="IPR058240">
    <property type="entry name" value="rSAM_sf"/>
</dbReference>
<dbReference type="InterPro" id="IPR020612">
    <property type="entry name" value="Methylthiotransferase_CS"/>
</dbReference>
<evidence type="ECO:0000256" key="3">
    <source>
        <dbReference type="ARBA" id="ARBA00022485"/>
    </source>
</evidence>
<dbReference type="Gene3D" id="3.40.50.12160">
    <property type="entry name" value="Methylthiotransferase, N-terminal domain"/>
    <property type="match status" value="1"/>
</dbReference>
<dbReference type="InterPro" id="IPR006638">
    <property type="entry name" value="Elp3/MiaA/NifB-like_rSAM"/>
</dbReference>
<keyword evidence="7" id="KW-0411">Iron-sulfur</keyword>
<dbReference type="InterPro" id="IPR023404">
    <property type="entry name" value="rSAM_horseshoe"/>
</dbReference>
<evidence type="ECO:0000256" key="9">
    <source>
        <dbReference type="ARBA" id="ARBA00074452"/>
    </source>
</evidence>
<dbReference type="GO" id="GO:0046872">
    <property type="term" value="F:metal ion binding"/>
    <property type="evidence" value="ECO:0007669"/>
    <property type="project" value="UniProtKB-KW"/>
</dbReference>
<dbReference type="SFLD" id="SFLDS00029">
    <property type="entry name" value="Radical_SAM"/>
    <property type="match status" value="1"/>
</dbReference>
<feature type="domain" description="MTTase N-terminal" evidence="11">
    <location>
        <begin position="65"/>
        <end position="182"/>
    </location>
</feature>
<dbReference type="InterPro" id="IPR002792">
    <property type="entry name" value="TRAM_dom"/>
</dbReference>
<dbReference type="InterPro" id="IPR013848">
    <property type="entry name" value="Methylthiotransferase_N"/>
</dbReference>
<evidence type="ECO:0000256" key="5">
    <source>
        <dbReference type="ARBA" id="ARBA00022723"/>
    </source>
</evidence>
<dbReference type="InterPro" id="IPR006463">
    <property type="entry name" value="MiaB_methiolase"/>
</dbReference>
<dbReference type="EMBL" id="HACA01013828">
    <property type="protein sequence ID" value="CDW31189.1"/>
    <property type="molecule type" value="Transcribed_RNA"/>
</dbReference>
<evidence type="ECO:0000313" key="13">
    <source>
        <dbReference type="EMBL" id="CDW31189.1"/>
    </source>
</evidence>
<dbReference type="PANTHER" id="PTHR43020">
    <property type="entry name" value="CDK5 REGULATORY SUBUNIT-ASSOCIATED PROTEIN 1"/>
    <property type="match status" value="1"/>
</dbReference>
<protein>
    <recommendedName>
        <fullName evidence="9">CDK5RAP1-like protein</fullName>
    </recommendedName>
</protein>
<dbReference type="GO" id="GO:0005739">
    <property type="term" value="C:mitochondrion"/>
    <property type="evidence" value="ECO:0007669"/>
    <property type="project" value="TreeGrafter"/>
</dbReference>
<dbReference type="GO" id="GO:0080090">
    <property type="term" value="P:regulation of primary metabolic process"/>
    <property type="evidence" value="ECO:0007669"/>
    <property type="project" value="UniProtKB-ARBA"/>
</dbReference>
<dbReference type="Gene3D" id="3.80.30.20">
    <property type="entry name" value="tm_1862 like domain"/>
    <property type="match status" value="1"/>
</dbReference>
<name>A0A0K2TYT2_LEPSM</name>
<dbReference type="SFLD" id="SFLDG01082">
    <property type="entry name" value="B12-binding_domain_containing"/>
    <property type="match status" value="1"/>
</dbReference>
<dbReference type="PROSITE" id="PS01278">
    <property type="entry name" value="MTTASE_RADICAL"/>
    <property type="match status" value="1"/>
</dbReference>
<evidence type="ECO:0000259" key="12">
    <source>
        <dbReference type="PROSITE" id="PS51918"/>
    </source>
</evidence>
<dbReference type="SFLD" id="SFLDF00413">
    <property type="entry name" value="CDK5RAP1"/>
    <property type="match status" value="1"/>
</dbReference>
<dbReference type="GO" id="GO:0035597">
    <property type="term" value="F:tRNA-2-methylthio-N(6)-dimethylallyladenosine(37) synthase activity"/>
    <property type="evidence" value="ECO:0007669"/>
    <property type="project" value="TreeGrafter"/>
</dbReference>
<dbReference type="SFLD" id="SFLDF00273">
    <property type="entry name" value="(dimethylallyl)adenosine_tRNA"/>
    <property type="match status" value="1"/>
</dbReference>
<evidence type="ECO:0000256" key="6">
    <source>
        <dbReference type="ARBA" id="ARBA00023004"/>
    </source>
</evidence>
<dbReference type="NCBIfam" id="TIGR01574">
    <property type="entry name" value="miaB-methiolase"/>
    <property type="match status" value="1"/>
</dbReference>
<keyword evidence="6" id="KW-0408">Iron</keyword>
<feature type="domain" description="TRAM" evidence="10">
    <location>
        <begin position="464"/>
        <end position="528"/>
    </location>
</feature>
<dbReference type="AlphaFoldDB" id="A0A0K2TYT2"/>
<dbReference type="Pfam" id="PF04055">
    <property type="entry name" value="Radical_SAM"/>
    <property type="match status" value="1"/>
</dbReference>
<dbReference type="FunFam" id="3.80.30.20:FF:000003">
    <property type="entry name" value="CDK5 regulatory subunit-associated protein 1"/>
    <property type="match status" value="1"/>
</dbReference>
<accession>A0A0K2TYT2</accession>
<dbReference type="InterPro" id="IPR038135">
    <property type="entry name" value="Methylthiotransferase_N_sf"/>
</dbReference>
<evidence type="ECO:0000256" key="1">
    <source>
        <dbReference type="ARBA" id="ARBA00001966"/>
    </source>
</evidence>
<keyword evidence="5" id="KW-0479">Metal-binding</keyword>
<dbReference type="SFLD" id="SFLDG01061">
    <property type="entry name" value="methylthiotransferase"/>
    <property type="match status" value="1"/>
</dbReference>
<feature type="domain" description="Radical SAM core" evidence="12">
    <location>
        <begin position="207"/>
        <end position="461"/>
    </location>
</feature>
<dbReference type="GO" id="GO:0051539">
    <property type="term" value="F:4 iron, 4 sulfur cluster binding"/>
    <property type="evidence" value="ECO:0007669"/>
    <property type="project" value="UniProtKB-KW"/>
</dbReference>
<dbReference type="OrthoDB" id="190098at2759"/>
<keyword evidence="3" id="KW-0004">4Fe-4S</keyword>
<evidence type="ECO:0000256" key="7">
    <source>
        <dbReference type="ARBA" id="ARBA00023014"/>
    </source>
</evidence>
<reference evidence="13" key="1">
    <citation type="submission" date="2014-05" db="EMBL/GenBank/DDBJ databases">
        <authorList>
            <person name="Chronopoulou M."/>
        </authorList>
    </citation>
    <scope>NUCLEOTIDE SEQUENCE</scope>
    <source>
        <tissue evidence="13">Whole organism</tissue>
    </source>
</reference>
<dbReference type="InterPro" id="IPR007197">
    <property type="entry name" value="rSAM"/>
</dbReference>
<dbReference type="GO" id="GO:0005829">
    <property type="term" value="C:cytosol"/>
    <property type="evidence" value="ECO:0007669"/>
    <property type="project" value="TreeGrafter"/>
</dbReference>
<dbReference type="SMART" id="SM00729">
    <property type="entry name" value="Elp3"/>
    <property type="match status" value="1"/>
</dbReference>
<dbReference type="PROSITE" id="PS50926">
    <property type="entry name" value="TRAM"/>
    <property type="match status" value="1"/>
</dbReference>
<sequence>MERIFGCMRRPIFQSFTRGSKRKSIPNDGLSLEHFLLNPKHSDQIPTKATPVPYINEIDLDGGGRRVFLDVKGCQMNVSDAEVVQSVLLKYGYKFTRDPADAQIHLLVTCSIREGAENKVWRKLKNLSRDKRRLQGQLKIGILGCMAERLKEKFFQDPPLADVVAGPDAYKDLPRLLNVSMMTDQSAINVILSRDETYADVLPVQLNADAVTAFVSIQRGCDNMCSYCIVPFTRGRERSRPISSILDEVRNLSGKGVKEITLLGQNVNSYRDTTEASHFVSADARSSTSFKTVYKPKLGGARFADLLDQVSRIDPEVRIRFTSPHPKDFPQPVLQLISERSNICKHIHLPAQAGSNTVLESMRRGYTKESYLSLVQEIRSQIPSVTLSSDFIAGFCGESDEDFQETIDLIHRVQYNKMFVFPYSLREKTNAHRKLDDNVPEELKKKRFLELYELEKTMSRQLNEKLLNSEQCVLIEGDSKRSPNDFQGRADGNNKVIFPKDFNLKPGDYCTVHITHSNSATLKGIIKEPTSLKLMSSCSSALKPFQIGYNN</sequence>
<evidence type="ECO:0000256" key="4">
    <source>
        <dbReference type="ARBA" id="ARBA00022691"/>
    </source>
</evidence>
<dbReference type="PROSITE" id="PS51449">
    <property type="entry name" value="MTTASE_N"/>
    <property type="match status" value="1"/>
</dbReference>
<evidence type="ECO:0000259" key="10">
    <source>
        <dbReference type="PROSITE" id="PS50926"/>
    </source>
</evidence>
<comment type="function">
    <text evidence="8">Potential regulator of CDK5 activity.</text>
</comment>
<comment type="cofactor">
    <cofactor evidence="1">
        <name>[4Fe-4S] cluster</name>
        <dbReference type="ChEBI" id="CHEBI:49883"/>
    </cofactor>
</comment>
<dbReference type="InterPro" id="IPR005839">
    <property type="entry name" value="Methylthiotransferase"/>
</dbReference>
<dbReference type="PANTHER" id="PTHR43020:SF2">
    <property type="entry name" value="MITOCHONDRIAL TRNA METHYLTHIOTRANSFERASE CDK5RAP1"/>
    <property type="match status" value="1"/>
</dbReference>
<evidence type="ECO:0000259" key="11">
    <source>
        <dbReference type="PROSITE" id="PS51449"/>
    </source>
</evidence>
<evidence type="ECO:0000256" key="8">
    <source>
        <dbReference type="ARBA" id="ARBA00053923"/>
    </source>
</evidence>
<comment type="similarity">
    <text evidence="2">Belongs to the methylthiotransferase family. MiaB subfamily.</text>
</comment>
<dbReference type="PROSITE" id="PS51918">
    <property type="entry name" value="RADICAL_SAM"/>
    <property type="match status" value="1"/>
</dbReference>